<proteinExistence type="inferred from homology"/>
<reference evidence="11 12" key="1">
    <citation type="submission" date="2017-06" db="EMBL/GenBank/DDBJ databases">
        <title>Sequencing and comparative analysis of myxobacterial genomes.</title>
        <authorList>
            <person name="Rupp O."/>
            <person name="Goesmann A."/>
            <person name="Sogaard-Andersen L."/>
        </authorList>
    </citation>
    <scope>NUCLEOTIDE SEQUENCE [LARGE SCALE GENOMIC DNA]</scope>
    <source>
        <strain evidence="11 12">DSM 52655</strain>
    </source>
</reference>
<dbReference type="PANTHER" id="PTHR13285:SF23">
    <property type="entry name" value="TEICHOIC ACID D-ALANYLTRANSFERASE"/>
    <property type="match status" value="1"/>
</dbReference>
<keyword evidence="8 9" id="KW-0012">Acyltransferase</keyword>
<dbReference type="Proteomes" id="UP000217257">
    <property type="component" value="Chromosome"/>
</dbReference>
<keyword evidence="7 9" id="KW-0472">Membrane</keyword>
<dbReference type="KEGG" id="cfus:CYFUS_008269"/>
<evidence type="ECO:0000256" key="7">
    <source>
        <dbReference type="ARBA" id="ARBA00023136"/>
    </source>
</evidence>
<evidence type="ECO:0000256" key="3">
    <source>
        <dbReference type="ARBA" id="ARBA00022475"/>
    </source>
</evidence>
<comment type="subcellular location">
    <subcellularLocation>
        <location evidence="1">Cell membrane</location>
        <topology evidence="1">Multi-pass membrane protein</topology>
    </subcellularLocation>
</comment>
<dbReference type="GO" id="GO:0005886">
    <property type="term" value="C:plasma membrane"/>
    <property type="evidence" value="ECO:0007669"/>
    <property type="project" value="UniProtKB-SubCell"/>
</dbReference>
<feature type="transmembrane region" description="Helical" evidence="10">
    <location>
        <begin position="52"/>
        <end position="79"/>
    </location>
</feature>
<evidence type="ECO:0000313" key="11">
    <source>
        <dbReference type="EMBL" id="ATB42790.1"/>
    </source>
</evidence>
<name>A0A250JGP6_9BACT</name>
<keyword evidence="4 9" id="KW-0808">Transferase</keyword>
<dbReference type="PIRSF" id="PIRSF016636">
    <property type="entry name" value="AlgI_DltB"/>
    <property type="match status" value="1"/>
</dbReference>
<keyword evidence="5 10" id="KW-0812">Transmembrane</keyword>
<feature type="transmembrane region" description="Helical" evidence="10">
    <location>
        <begin position="131"/>
        <end position="150"/>
    </location>
</feature>
<evidence type="ECO:0000256" key="9">
    <source>
        <dbReference type="PIRNR" id="PIRNR016636"/>
    </source>
</evidence>
<dbReference type="PIRSF" id="PIRSF500217">
    <property type="entry name" value="AlgI"/>
    <property type="match status" value="1"/>
</dbReference>
<dbReference type="InterPro" id="IPR051085">
    <property type="entry name" value="MB_O-acyltransferase"/>
</dbReference>
<gene>
    <name evidence="11" type="ORF">CYFUS_008269</name>
</gene>
<feature type="transmembrane region" description="Helical" evidence="10">
    <location>
        <begin position="20"/>
        <end position="40"/>
    </location>
</feature>
<feature type="transmembrane region" description="Helical" evidence="10">
    <location>
        <begin position="376"/>
        <end position="393"/>
    </location>
</feature>
<sequence length="410" mass="46793">MRGPRSSELGYKGRGSRMIFNTLAYFLLFLIPAALLFRLLPPGARPWMCVLFGALFFVYFSLTESGGAMGAACLAIFAWEALCSRLYRPGSMLCLLGVVQSVFFLAVFKYWNFFTGLVFGPRETNPFYWEGAFLPLGISFFTFEFIHYAVDRYRDKTRTGSLGQYMAFILFFPTMVAGPIKRYQDFLPKLEAPSTDWRTDWERGTTRILCGLAKKFVIADTLTAMTVHLNQADLAVAHRAILPVWLLAYGMQIYFDFSAYSDIAIGSTRLFGIKVPENFDWPYLCTNIAEFWRHWHISLSKWLTDYVYIPLGGSRRAPVRVYANLMTTMLVSGIWHGAGTNFVVWGLWHGALLAIHRLWSGWRGPREGPPSLAGQALSWALTFVMVNLGWAFFCMDLPTARFFFRRLFLG</sequence>
<dbReference type="EMBL" id="CP022098">
    <property type="protein sequence ID" value="ATB42790.1"/>
    <property type="molecule type" value="Genomic_DNA"/>
</dbReference>
<accession>A0A250JGP6</accession>
<comment type="similarity">
    <text evidence="2 9">Belongs to the membrane-bound acyltransferase family.</text>
</comment>
<organism evidence="11 12">
    <name type="scientific">Cystobacter fuscus</name>
    <dbReference type="NCBI Taxonomy" id="43"/>
    <lineage>
        <taxon>Bacteria</taxon>
        <taxon>Pseudomonadati</taxon>
        <taxon>Myxococcota</taxon>
        <taxon>Myxococcia</taxon>
        <taxon>Myxococcales</taxon>
        <taxon>Cystobacterineae</taxon>
        <taxon>Archangiaceae</taxon>
        <taxon>Cystobacter</taxon>
    </lineage>
</organism>
<evidence type="ECO:0000256" key="6">
    <source>
        <dbReference type="ARBA" id="ARBA00022989"/>
    </source>
</evidence>
<dbReference type="GO" id="GO:0016746">
    <property type="term" value="F:acyltransferase activity"/>
    <property type="evidence" value="ECO:0007669"/>
    <property type="project" value="UniProtKB-KW"/>
</dbReference>
<dbReference type="InterPro" id="IPR004299">
    <property type="entry name" value="MBOAT_fam"/>
</dbReference>
<evidence type="ECO:0000256" key="1">
    <source>
        <dbReference type="ARBA" id="ARBA00004651"/>
    </source>
</evidence>
<protein>
    <submittedName>
        <fullName evidence="11">Poly(Beta-D-mannuronate) O-acetylase</fullName>
    </submittedName>
</protein>
<evidence type="ECO:0000256" key="2">
    <source>
        <dbReference type="ARBA" id="ARBA00010323"/>
    </source>
</evidence>
<keyword evidence="3 9" id="KW-1003">Cell membrane</keyword>
<evidence type="ECO:0000256" key="4">
    <source>
        <dbReference type="ARBA" id="ARBA00022679"/>
    </source>
</evidence>
<feature type="transmembrane region" description="Helical" evidence="10">
    <location>
        <begin position="91"/>
        <end position="111"/>
    </location>
</feature>
<evidence type="ECO:0000256" key="10">
    <source>
        <dbReference type="SAM" id="Phobius"/>
    </source>
</evidence>
<dbReference type="InterPro" id="IPR028362">
    <property type="entry name" value="AlgI"/>
</dbReference>
<keyword evidence="6 10" id="KW-1133">Transmembrane helix</keyword>
<evidence type="ECO:0000313" key="12">
    <source>
        <dbReference type="Proteomes" id="UP000217257"/>
    </source>
</evidence>
<feature type="transmembrane region" description="Helical" evidence="10">
    <location>
        <begin position="334"/>
        <end position="355"/>
    </location>
</feature>
<dbReference type="Pfam" id="PF03062">
    <property type="entry name" value="MBOAT"/>
    <property type="match status" value="1"/>
</dbReference>
<dbReference type="PANTHER" id="PTHR13285">
    <property type="entry name" value="ACYLTRANSFERASE"/>
    <property type="match status" value="1"/>
</dbReference>
<dbReference type="InterPro" id="IPR024194">
    <property type="entry name" value="Ac/AlaTfrase_AlgI/DltB"/>
</dbReference>
<evidence type="ECO:0000256" key="5">
    <source>
        <dbReference type="ARBA" id="ARBA00022692"/>
    </source>
</evidence>
<evidence type="ECO:0000256" key="8">
    <source>
        <dbReference type="ARBA" id="ARBA00023315"/>
    </source>
</evidence>
<dbReference type="GO" id="GO:0042121">
    <property type="term" value="P:alginic acid biosynthetic process"/>
    <property type="evidence" value="ECO:0007669"/>
    <property type="project" value="InterPro"/>
</dbReference>
<dbReference type="AlphaFoldDB" id="A0A250JGP6"/>